<reference evidence="3 4" key="1">
    <citation type="journal article" date="2022" name="Int. J. Syst. Evol. Microbiol.">
        <title>Pseudomonas aegrilactucae sp. nov. and Pseudomonas morbosilactucae sp. nov., pathogens causing bacterial rot of lettuce in Japan.</title>
        <authorList>
            <person name="Sawada H."/>
            <person name="Fujikawa T."/>
            <person name="Satou M."/>
        </authorList>
    </citation>
    <scope>NUCLEOTIDE SEQUENCE [LARGE SCALE GENOMIC DNA]</scope>
    <source>
        <strain evidence="3 4">MAFF 302030</strain>
    </source>
</reference>
<feature type="domain" description="Solute-binding protein family 3/N-terminal" evidence="2">
    <location>
        <begin position="38"/>
        <end position="248"/>
    </location>
</feature>
<sequence length="255" mass="28755">MQTPQRLCRLLLYPGCLFGWLFTAQAQAVPAQVELYLPDAPPLTIISEEQRHGIIGDLTLSALAKAGVAVQLRALPWARAQKYVQEKDNALIIPLSRTPERESRYTWIAPVMSMGRAFFSLKWQVKDFEEARQRFRTVAVGLGSAQEEILRANGFSNEQIYAVKIGENPAQLLLMGRVDAWFNGIPETTYIWSKLSPRRLFRSPELSTLDLYLACSLQCDPELVGSLRQAVEQLRRDGTLEALKREYAPSPHTAP</sequence>
<accession>A0A9X2C407</accession>
<keyword evidence="1" id="KW-0732">Signal</keyword>
<organism evidence="3 4">
    <name type="scientific">Pseudomonas morbosilactucae</name>
    <dbReference type="NCBI Taxonomy" id="2938197"/>
    <lineage>
        <taxon>Bacteria</taxon>
        <taxon>Pseudomonadati</taxon>
        <taxon>Pseudomonadota</taxon>
        <taxon>Gammaproteobacteria</taxon>
        <taxon>Pseudomonadales</taxon>
        <taxon>Pseudomonadaceae</taxon>
        <taxon>Pseudomonas</taxon>
    </lineage>
</organism>
<feature type="chain" id="PRO_5040788792" evidence="1">
    <location>
        <begin position="27"/>
        <end position="255"/>
    </location>
</feature>
<reference evidence="3 4" key="2">
    <citation type="journal article" date="2023" name="Plant Pathol.">
        <title>Dismantling and reorganizing Pseudomonas marginalis sensu#lato.</title>
        <authorList>
            <person name="Sawada H."/>
            <person name="Fujikawa T."/>
            <person name="Satou M."/>
        </authorList>
    </citation>
    <scope>NUCLEOTIDE SEQUENCE [LARGE SCALE GENOMIC DNA]</scope>
    <source>
        <strain evidence="3 4">MAFF 302030</strain>
    </source>
</reference>
<dbReference type="RefSeq" id="WP_268264376.1">
    <property type="nucleotide sequence ID" value="NZ_JALQCW010000004.1"/>
</dbReference>
<proteinExistence type="predicted"/>
<dbReference type="PANTHER" id="PTHR38834:SF3">
    <property type="entry name" value="SOLUTE-BINDING PROTEIN FAMILY 3_N-TERMINAL DOMAIN-CONTAINING PROTEIN"/>
    <property type="match status" value="1"/>
</dbReference>
<dbReference type="AlphaFoldDB" id="A0A9X2C407"/>
<protein>
    <submittedName>
        <fullName evidence="3">Transporter substrate-binding domain-containing protein</fullName>
    </submittedName>
</protein>
<gene>
    <name evidence="3" type="ORF">M1B34_02165</name>
</gene>
<dbReference type="SUPFAM" id="SSF53850">
    <property type="entry name" value="Periplasmic binding protein-like II"/>
    <property type="match status" value="1"/>
</dbReference>
<dbReference type="PANTHER" id="PTHR38834">
    <property type="entry name" value="PERIPLASMIC SUBSTRATE BINDING PROTEIN FAMILY 3"/>
    <property type="match status" value="1"/>
</dbReference>
<dbReference type="Pfam" id="PF00497">
    <property type="entry name" value="SBP_bac_3"/>
    <property type="match status" value="1"/>
</dbReference>
<dbReference type="Gene3D" id="3.40.190.10">
    <property type="entry name" value="Periplasmic binding protein-like II"/>
    <property type="match status" value="2"/>
</dbReference>
<evidence type="ECO:0000313" key="4">
    <source>
        <dbReference type="Proteomes" id="UP001155059"/>
    </source>
</evidence>
<evidence type="ECO:0000259" key="2">
    <source>
        <dbReference type="Pfam" id="PF00497"/>
    </source>
</evidence>
<evidence type="ECO:0000256" key="1">
    <source>
        <dbReference type="SAM" id="SignalP"/>
    </source>
</evidence>
<evidence type="ECO:0000313" key="3">
    <source>
        <dbReference type="EMBL" id="MCK9796580.1"/>
    </source>
</evidence>
<feature type="signal peptide" evidence="1">
    <location>
        <begin position="1"/>
        <end position="26"/>
    </location>
</feature>
<comment type="caution">
    <text evidence="3">The sequence shown here is derived from an EMBL/GenBank/DDBJ whole genome shotgun (WGS) entry which is preliminary data.</text>
</comment>
<dbReference type="EMBL" id="JALQCW010000004">
    <property type="protein sequence ID" value="MCK9796580.1"/>
    <property type="molecule type" value="Genomic_DNA"/>
</dbReference>
<name>A0A9X2C407_9PSED</name>
<dbReference type="InterPro" id="IPR001638">
    <property type="entry name" value="Solute-binding_3/MltF_N"/>
</dbReference>
<dbReference type="Proteomes" id="UP001155059">
    <property type="component" value="Unassembled WGS sequence"/>
</dbReference>